<sequence>MSNSQKGLGRGLGALFSQVEVNMTSGEENINEAEISELRTNPYQPRKEFDPESLKELAESIKKHGVVQPLIVRKSIRGYEIVAGERRFRAAREAGLERVPVVVREFTDEQMMEIALVENLQREDLNPMEIAHAYQKLMNHLSIKQEELAARVGKSRPHVANFLRLLQLPPEVQEDVSRGTLTMGHARALLGVKDRELLKKLAEKVKKEKPSVRQLEEWVQKLNQQPVARKEKKKEKANPYFKRYEDMLQQVFSTPVRIKHGKKKGKIEIEYYSERELERLIEMLNQERVIE</sequence>
<comment type="subcellular location">
    <subcellularLocation>
        <location evidence="1">Cytoplasm</location>
        <location evidence="1">Nucleoid</location>
    </subcellularLocation>
</comment>
<dbReference type="InterPro" id="IPR041468">
    <property type="entry name" value="HTH_ParB/Spo0J"/>
</dbReference>
<dbReference type="AlphaFoldDB" id="A0A7W2ARR0"/>
<keyword evidence="7" id="KW-1185">Reference proteome</keyword>
<dbReference type="FunFam" id="1.10.10.2830:FF:000001">
    <property type="entry name" value="Chromosome partitioning protein ParB"/>
    <property type="match status" value="1"/>
</dbReference>
<comment type="caution">
    <text evidence="6">The sequence shown here is derived from an EMBL/GenBank/DDBJ whole genome shotgun (WGS) entry which is preliminary data.</text>
</comment>
<name>A0A7W2ARR0_9BACL</name>
<dbReference type="GO" id="GO:0009295">
    <property type="term" value="C:nucleoid"/>
    <property type="evidence" value="ECO:0007669"/>
    <property type="project" value="UniProtKB-SubCell"/>
</dbReference>
<dbReference type="Gene3D" id="3.90.1530.30">
    <property type="match status" value="1"/>
</dbReference>
<evidence type="ECO:0000313" key="7">
    <source>
        <dbReference type="Proteomes" id="UP000538292"/>
    </source>
</evidence>
<dbReference type="EMBL" id="JACEOL010000036">
    <property type="protein sequence ID" value="MBA4602873.1"/>
    <property type="molecule type" value="Genomic_DNA"/>
</dbReference>
<dbReference type="CDD" id="cd16393">
    <property type="entry name" value="SPO0J_N"/>
    <property type="match status" value="1"/>
</dbReference>
<dbReference type="InterPro" id="IPR004437">
    <property type="entry name" value="ParB/RepB/Spo0J"/>
</dbReference>
<dbReference type="Proteomes" id="UP000538292">
    <property type="component" value="Unassembled WGS sequence"/>
</dbReference>
<dbReference type="SUPFAM" id="SSF110849">
    <property type="entry name" value="ParB/Sulfiredoxin"/>
    <property type="match status" value="1"/>
</dbReference>
<dbReference type="Pfam" id="PF02195">
    <property type="entry name" value="ParB_N"/>
    <property type="match status" value="1"/>
</dbReference>
<keyword evidence="4" id="KW-0238">DNA-binding</keyword>
<evidence type="ECO:0000256" key="1">
    <source>
        <dbReference type="ARBA" id="ARBA00004453"/>
    </source>
</evidence>
<dbReference type="PANTHER" id="PTHR33375">
    <property type="entry name" value="CHROMOSOME-PARTITIONING PROTEIN PARB-RELATED"/>
    <property type="match status" value="1"/>
</dbReference>
<accession>A0A7W2ARR0</accession>
<evidence type="ECO:0000313" key="6">
    <source>
        <dbReference type="EMBL" id="MBA4602873.1"/>
    </source>
</evidence>
<dbReference type="GO" id="GO:0005694">
    <property type="term" value="C:chromosome"/>
    <property type="evidence" value="ECO:0007669"/>
    <property type="project" value="TreeGrafter"/>
</dbReference>
<evidence type="ECO:0000256" key="3">
    <source>
        <dbReference type="ARBA" id="ARBA00022829"/>
    </source>
</evidence>
<dbReference type="GO" id="GO:0045881">
    <property type="term" value="P:positive regulation of sporulation resulting in formation of a cellular spore"/>
    <property type="evidence" value="ECO:0007669"/>
    <property type="project" value="TreeGrafter"/>
</dbReference>
<dbReference type="InterPro" id="IPR050336">
    <property type="entry name" value="Chromosome_partition/occlusion"/>
</dbReference>
<dbReference type="SUPFAM" id="SSF109709">
    <property type="entry name" value="KorB DNA-binding domain-like"/>
    <property type="match status" value="1"/>
</dbReference>
<dbReference type="Pfam" id="PF23552">
    <property type="entry name" value="ParB_C"/>
    <property type="match status" value="1"/>
</dbReference>
<dbReference type="SMART" id="SM00470">
    <property type="entry name" value="ParB"/>
    <property type="match status" value="1"/>
</dbReference>
<dbReference type="Gene3D" id="1.10.10.2830">
    <property type="match status" value="1"/>
</dbReference>
<organism evidence="6 7">
    <name type="scientific">Thermoactinomyces mirandus</name>
    <dbReference type="NCBI Taxonomy" id="2756294"/>
    <lineage>
        <taxon>Bacteria</taxon>
        <taxon>Bacillati</taxon>
        <taxon>Bacillota</taxon>
        <taxon>Bacilli</taxon>
        <taxon>Bacillales</taxon>
        <taxon>Thermoactinomycetaceae</taxon>
        <taxon>Thermoactinomyces</taxon>
    </lineage>
</organism>
<comment type="similarity">
    <text evidence="2">Belongs to the ParB family.</text>
</comment>
<feature type="domain" description="ParB-like N-terminal" evidence="5">
    <location>
        <begin position="31"/>
        <end position="120"/>
    </location>
</feature>
<evidence type="ECO:0000256" key="4">
    <source>
        <dbReference type="ARBA" id="ARBA00023125"/>
    </source>
</evidence>
<dbReference type="InterPro" id="IPR036086">
    <property type="entry name" value="ParB/Sulfiredoxin_sf"/>
</dbReference>
<keyword evidence="3" id="KW-0159">Chromosome partition</keyword>
<gene>
    <name evidence="6" type="ORF">H2C83_11225</name>
</gene>
<proteinExistence type="inferred from homology"/>
<dbReference type="InterPro" id="IPR003115">
    <property type="entry name" value="ParB_N"/>
</dbReference>
<dbReference type="Pfam" id="PF17762">
    <property type="entry name" value="HTH_ParB"/>
    <property type="match status" value="1"/>
</dbReference>
<evidence type="ECO:0000256" key="2">
    <source>
        <dbReference type="ARBA" id="ARBA00006295"/>
    </source>
</evidence>
<dbReference type="InterPro" id="IPR057240">
    <property type="entry name" value="ParB_dimer_C"/>
</dbReference>
<dbReference type="RefSeq" id="WP_181740850.1">
    <property type="nucleotide sequence ID" value="NZ_JACEOL010000036.1"/>
</dbReference>
<evidence type="ECO:0000259" key="5">
    <source>
        <dbReference type="SMART" id="SM00470"/>
    </source>
</evidence>
<protein>
    <submittedName>
        <fullName evidence="6">ParB/RepB/Spo0J family partition protein</fullName>
    </submittedName>
</protein>
<dbReference type="GO" id="GO:0003677">
    <property type="term" value="F:DNA binding"/>
    <property type="evidence" value="ECO:0007669"/>
    <property type="project" value="UniProtKB-KW"/>
</dbReference>
<dbReference type="PANTHER" id="PTHR33375:SF1">
    <property type="entry name" value="CHROMOSOME-PARTITIONING PROTEIN PARB-RELATED"/>
    <property type="match status" value="1"/>
</dbReference>
<dbReference type="NCBIfam" id="TIGR00180">
    <property type="entry name" value="parB_part"/>
    <property type="match status" value="1"/>
</dbReference>
<reference evidence="6 7" key="1">
    <citation type="submission" date="2020-07" db="EMBL/GenBank/DDBJ databases">
        <title>Thermoactinomyces phylogeny.</title>
        <authorList>
            <person name="Dunlap C."/>
        </authorList>
    </citation>
    <scope>NUCLEOTIDE SEQUENCE [LARGE SCALE GENOMIC DNA]</scope>
    <source>
        <strain evidence="6 7">AMNI-1</strain>
    </source>
</reference>
<dbReference type="FunFam" id="3.90.1530.30:FF:000001">
    <property type="entry name" value="Chromosome partitioning protein ParB"/>
    <property type="match status" value="1"/>
</dbReference>
<dbReference type="GO" id="GO:0007059">
    <property type="term" value="P:chromosome segregation"/>
    <property type="evidence" value="ECO:0007669"/>
    <property type="project" value="UniProtKB-KW"/>
</dbReference>